<organism evidence="1 2">
    <name type="scientific">Nicotiana tabacum</name>
    <name type="common">Common tobacco</name>
    <dbReference type="NCBI Taxonomy" id="4097"/>
    <lineage>
        <taxon>Eukaryota</taxon>
        <taxon>Viridiplantae</taxon>
        <taxon>Streptophyta</taxon>
        <taxon>Embryophyta</taxon>
        <taxon>Tracheophyta</taxon>
        <taxon>Spermatophyta</taxon>
        <taxon>Magnoliopsida</taxon>
        <taxon>eudicotyledons</taxon>
        <taxon>Gunneridae</taxon>
        <taxon>Pentapetalae</taxon>
        <taxon>asterids</taxon>
        <taxon>lamiids</taxon>
        <taxon>Solanales</taxon>
        <taxon>Solanaceae</taxon>
        <taxon>Nicotianoideae</taxon>
        <taxon>Nicotianeae</taxon>
        <taxon>Nicotiana</taxon>
    </lineage>
</organism>
<accession>A0AC58SMV1</accession>
<gene>
    <name evidence="2" type="primary">LOC142169000</name>
</gene>
<protein>
    <submittedName>
        <fullName evidence="2">Uncharacterized protein LOC142169000</fullName>
    </submittedName>
</protein>
<name>A0AC58SMV1_TOBAC</name>
<proteinExistence type="predicted"/>
<sequence>MPEASLYDWAQPTADNLATIIAVPPIQAETFQITNNMLHLLQNKGLFSGSYIEDPQQHLKNFLLICVTQRQPNVTPEAIRLLLFPFSVIGEAQTWLNSLPINSIATWEELVNQFLDKFYPPNKTAMQIDEILQFRQKPAETL</sequence>
<reference evidence="2" key="2">
    <citation type="submission" date="2025-08" db="UniProtKB">
        <authorList>
            <consortium name="RefSeq"/>
        </authorList>
    </citation>
    <scope>IDENTIFICATION</scope>
    <source>
        <tissue evidence="2">Leaf</tissue>
    </source>
</reference>
<reference evidence="1" key="1">
    <citation type="journal article" date="2014" name="Nat. Commun.">
        <title>The tobacco genome sequence and its comparison with those of tomato and potato.</title>
        <authorList>
            <person name="Sierro N."/>
            <person name="Battey J.N."/>
            <person name="Ouadi S."/>
            <person name="Bakaher N."/>
            <person name="Bovet L."/>
            <person name="Willig A."/>
            <person name="Goepfert S."/>
            <person name="Peitsch M.C."/>
            <person name="Ivanov N.V."/>
        </authorList>
    </citation>
    <scope>NUCLEOTIDE SEQUENCE [LARGE SCALE GENOMIC DNA]</scope>
</reference>
<dbReference type="Proteomes" id="UP000790787">
    <property type="component" value="Chromosome 14"/>
</dbReference>
<evidence type="ECO:0000313" key="1">
    <source>
        <dbReference type="Proteomes" id="UP000790787"/>
    </source>
</evidence>
<keyword evidence="1" id="KW-1185">Reference proteome</keyword>
<evidence type="ECO:0000313" key="2">
    <source>
        <dbReference type="RefSeq" id="XP_075086292.1"/>
    </source>
</evidence>
<dbReference type="RefSeq" id="XP_075086292.1">
    <property type="nucleotide sequence ID" value="XM_075230191.1"/>
</dbReference>